<keyword evidence="6 11" id="KW-0255">Endonuclease</keyword>
<evidence type="ECO:0000256" key="6">
    <source>
        <dbReference type="ARBA" id="ARBA00022759"/>
    </source>
</evidence>
<evidence type="ECO:0000259" key="12">
    <source>
        <dbReference type="PROSITE" id="PS51959"/>
    </source>
</evidence>
<dbReference type="GO" id="GO:0016829">
    <property type="term" value="F:lyase activity"/>
    <property type="evidence" value="ECO:0007669"/>
    <property type="project" value="UniProtKB-KW"/>
</dbReference>
<evidence type="ECO:0000256" key="5">
    <source>
        <dbReference type="ARBA" id="ARBA00022723"/>
    </source>
</evidence>
<keyword evidence="10" id="KW-0456">Lyase</keyword>
<comment type="subunit">
    <text evidence="3 11">Monomer.</text>
</comment>
<dbReference type="SUPFAM" id="SSF142877">
    <property type="entry name" value="EndoU-like"/>
    <property type="match status" value="1"/>
</dbReference>
<dbReference type="PANTHER" id="PTHR12439:SF32">
    <property type="entry name" value="URIDYLATE-SPECIFIC ENDORIBONUCLEASE B"/>
    <property type="match status" value="1"/>
</dbReference>
<evidence type="ECO:0000313" key="13">
    <source>
        <dbReference type="EMBL" id="TTX06330.1"/>
    </source>
</evidence>
<dbReference type="Proteomes" id="UP000319801">
    <property type="component" value="Unassembled WGS sequence"/>
</dbReference>
<keyword evidence="8 11" id="KW-0694">RNA-binding</keyword>
<dbReference type="GO" id="GO:0016787">
    <property type="term" value="F:hydrolase activity"/>
    <property type="evidence" value="ECO:0007669"/>
    <property type="project" value="UniProtKB-KW"/>
</dbReference>
<keyword evidence="5 11" id="KW-0479">Metal-binding</keyword>
<comment type="cofactor">
    <cofactor evidence="1 11">
        <name>Mn(2+)</name>
        <dbReference type="ChEBI" id="CHEBI:29035"/>
    </cofactor>
</comment>
<accession>A0A556VVJ5</accession>
<dbReference type="GO" id="GO:0046872">
    <property type="term" value="F:metal ion binding"/>
    <property type="evidence" value="ECO:0007669"/>
    <property type="project" value="UniProtKB-UniRule"/>
</dbReference>
<keyword evidence="9 11" id="KW-0464">Manganese</keyword>
<comment type="catalytic activity">
    <reaction evidence="11">
        <text>ribonucleotidyl-uridine-RNA = a 5'-end dephospho-uridine-RNA + a 3'-end 2',3'-cyclophospho-ribonucleotide-RNA</text>
        <dbReference type="Rhea" id="RHEA:67792"/>
        <dbReference type="Rhea" id="RHEA-COMP:10464"/>
        <dbReference type="Rhea" id="RHEA-COMP:17354"/>
        <dbReference type="Rhea" id="RHEA-COMP:17356"/>
        <dbReference type="ChEBI" id="CHEBI:83064"/>
        <dbReference type="ChEBI" id="CHEBI:173117"/>
        <dbReference type="ChEBI" id="CHEBI:173224"/>
    </reaction>
</comment>
<dbReference type="EC" id="4.6.1.-" evidence="11"/>
<evidence type="ECO:0000313" key="14">
    <source>
        <dbReference type="Proteomes" id="UP000319801"/>
    </source>
</evidence>
<evidence type="ECO:0000256" key="7">
    <source>
        <dbReference type="ARBA" id="ARBA00022801"/>
    </source>
</evidence>
<dbReference type="EMBL" id="VCAZ01000306">
    <property type="protein sequence ID" value="TTX06330.1"/>
    <property type="molecule type" value="Genomic_DNA"/>
</dbReference>
<dbReference type="InterPro" id="IPR037227">
    <property type="entry name" value="EndoU-like"/>
</dbReference>
<evidence type="ECO:0000256" key="2">
    <source>
        <dbReference type="ARBA" id="ARBA00010168"/>
    </source>
</evidence>
<sequence>MIEHDPELVAVVQELWDNDINRLRPGTDYRISLQILDEETEAAAAAASPLFTYVDETILKKETFSGEKRGK</sequence>
<dbReference type="OrthoDB" id="430326at2759"/>
<dbReference type="InterPro" id="IPR039787">
    <property type="entry name" value="ENDOU"/>
</dbReference>
<name>A0A556VVJ5_BAGYA</name>
<dbReference type="GO" id="GO:0004521">
    <property type="term" value="F:RNA endonuclease activity"/>
    <property type="evidence" value="ECO:0007669"/>
    <property type="project" value="UniProtKB-UniRule"/>
</dbReference>
<comment type="similarity">
    <text evidence="2 11">Belongs to the ENDOU family.</text>
</comment>
<keyword evidence="7 11" id="KW-0378">Hydrolase</keyword>
<evidence type="ECO:0000256" key="10">
    <source>
        <dbReference type="ARBA" id="ARBA00023239"/>
    </source>
</evidence>
<evidence type="ECO:0000256" key="11">
    <source>
        <dbReference type="RuleBase" id="RU367085"/>
    </source>
</evidence>
<keyword evidence="14" id="KW-1185">Reference proteome</keyword>
<dbReference type="InterPro" id="IPR018998">
    <property type="entry name" value="EndoU_C"/>
</dbReference>
<gene>
    <name evidence="13" type="ORF">Baya_16378</name>
</gene>
<evidence type="ECO:0000256" key="1">
    <source>
        <dbReference type="ARBA" id="ARBA00001936"/>
    </source>
</evidence>
<evidence type="ECO:0000256" key="4">
    <source>
        <dbReference type="ARBA" id="ARBA00022722"/>
    </source>
</evidence>
<reference evidence="13 14" key="1">
    <citation type="journal article" date="2019" name="Genome Biol. Evol.">
        <title>Whole-Genome Sequencing of the Giant Devil Catfish, Bagarius yarrelli.</title>
        <authorList>
            <person name="Jiang W."/>
            <person name="Lv Y."/>
            <person name="Cheng L."/>
            <person name="Yang K."/>
            <person name="Chao B."/>
            <person name="Wang X."/>
            <person name="Li Y."/>
            <person name="Pan X."/>
            <person name="You X."/>
            <person name="Zhang Y."/>
            <person name="Yang J."/>
            <person name="Li J."/>
            <person name="Zhang X."/>
            <person name="Liu S."/>
            <person name="Sun C."/>
            <person name="Yang J."/>
            <person name="Shi Q."/>
        </authorList>
    </citation>
    <scope>NUCLEOTIDE SEQUENCE [LARGE SCALE GENOMIC DNA]</scope>
    <source>
        <strain evidence="13">JWS20170419001</strain>
        <tissue evidence="13">Muscle</tissue>
    </source>
</reference>
<evidence type="ECO:0000256" key="3">
    <source>
        <dbReference type="ARBA" id="ARBA00011245"/>
    </source>
</evidence>
<organism evidence="13 14">
    <name type="scientific">Bagarius yarrelli</name>
    <name type="common">Goonch</name>
    <name type="synonym">Bagrus yarrelli</name>
    <dbReference type="NCBI Taxonomy" id="175774"/>
    <lineage>
        <taxon>Eukaryota</taxon>
        <taxon>Metazoa</taxon>
        <taxon>Chordata</taxon>
        <taxon>Craniata</taxon>
        <taxon>Vertebrata</taxon>
        <taxon>Euteleostomi</taxon>
        <taxon>Actinopterygii</taxon>
        <taxon>Neopterygii</taxon>
        <taxon>Teleostei</taxon>
        <taxon>Ostariophysi</taxon>
        <taxon>Siluriformes</taxon>
        <taxon>Sisoridae</taxon>
        <taxon>Sisorinae</taxon>
        <taxon>Bagarius</taxon>
    </lineage>
</organism>
<dbReference type="AlphaFoldDB" id="A0A556VVJ5"/>
<evidence type="ECO:0000256" key="8">
    <source>
        <dbReference type="ARBA" id="ARBA00022884"/>
    </source>
</evidence>
<dbReference type="GO" id="GO:0003723">
    <property type="term" value="F:RNA binding"/>
    <property type="evidence" value="ECO:0007669"/>
    <property type="project" value="UniProtKB-UniRule"/>
</dbReference>
<dbReference type="PANTHER" id="PTHR12439">
    <property type="entry name" value="PLACENTAL PROTEIN 11-RELATED"/>
    <property type="match status" value="1"/>
</dbReference>
<evidence type="ECO:0000256" key="9">
    <source>
        <dbReference type="ARBA" id="ARBA00023211"/>
    </source>
</evidence>
<dbReference type="Pfam" id="PF09412">
    <property type="entry name" value="XendoU"/>
    <property type="match status" value="1"/>
</dbReference>
<protein>
    <recommendedName>
        <fullName evidence="11">Uridylate-specific endoribonuclease</fullName>
        <ecNumber evidence="11">4.6.1.-</ecNumber>
    </recommendedName>
</protein>
<comment type="caution">
    <text evidence="13">The sequence shown here is derived from an EMBL/GenBank/DDBJ whole genome shotgun (WGS) entry which is preliminary data.</text>
</comment>
<keyword evidence="4 11" id="KW-0540">Nuclease</keyword>
<feature type="domain" description="EndoU" evidence="12">
    <location>
        <begin position="4"/>
        <end position="71"/>
    </location>
</feature>
<dbReference type="PROSITE" id="PS51959">
    <property type="entry name" value="ENDOU"/>
    <property type="match status" value="1"/>
</dbReference>
<proteinExistence type="inferred from homology"/>